<evidence type="ECO:0000259" key="9">
    <source>
        <dbReference type="PROSITE" id="PS50850"/>
    </source>
</evidence>
<dbReference type="PANTHER" id="PTHR23513:SF11">
    <property type="entry name" value="STAPHYLOFERRIN A TRANSPORTER"/>
    <property type="match status" value="1"/>
</dbReference>
<feature type="transmembrane region" description="Helical" evidence="8">
    <location>
        <begin position="192"/>
        <end position="217"/>
    </location>
</feature>
<keyword evidence="2" id="KW-0813">Transport</keyword>
<dbReference type="PANTHER" id="PTHR23513">
    <property type="entry name" value="INTEGRAL MEMBRANE EFFLUX PROTEIN-RELATED"/>
    <property type="match status" value="1"/>
</dbReference>
<feature type="transmembrane region" description="Helical" evidence="8">
    <location>
        <begin position="460"/>
        <end position="480"/>
    </location>
</feature>
<gene>
    <name evidence="10" type="ORF">ER308_21070</name>
</gene>
<name>A0A411YKU9_9ACTN</name>
<dbReference type="AlphaFoldDB" id="A0A411YKU9"/>
<keyword evidence="5 8" id="KW-1133">Transmembrane helix</keyword>
<feature type="compositionally biased region" description="Basic residues" evidence="7">
    <location>
        <begin position="10"/>
        <end position="41"/>
    </location>
</feature>
<evidence type="ECO:0000256" key="6">
    <source>
        <dbReference type="ARBA" id="ARBA00023136"/>
    </source>
</evidence>
<reference evidence="10 11" key="1">
    <citation type="submission" date="2019-01" db="EMBL/GenBank/DDBJ databases">
        <title>Egibacter rhizosphaerae EGI 80759T.</title>
        <authorList>
            <person name="Chen D.-D."/>
            <person name="Tian Y."/>
            <person name="Jiao J.-Y."/>
            <person name="Zhang X.-T."/>
            <person name="Zhang Y.-G."/>
            <person name="Zhang Y."/>
            <person name="Xiao M."/>
            <person name="Shu W.-S."/>
            <person name="Li W.-J."/>
        </authorList>
    </citation>
    <scope>NUCLEOTIDE SEQUENCE [LARGE SCALE GENOMIC DNA]</scope>
    <source>
        <strain evidence="10 11">EGI 80759</strain>
    </source>
</reference>
<feature type="transmembrane region" description="Helical" evidence="8">
    <location>
        <begin position="129"/>
        <end position="150"/>
    </location>
</feature>
<feature type="transmembrane region" description="Helical" evidence="8">
    <location>
        <begin position="299"/>
        <end position="320"/>
    </location>
</feature>
<dbReference type="InterPro" id="IPR036259">
    <property type="entry name" value="MFS_trans_sf"/>
</dbReference>
<dbReference type="Pfam" id="PF05977">
    <property type="entry name" value="MFS_3"/>
    <property type="match status" value="1"/>
</dbReference>
<evidence type="ECO:0000256" key="3">
    <source>
        <dbReference type="ARBA" id="ARBA00022475"/>
    </source>
</evidence>
<evidence type="ECO:0000256" key="7">
    <source>
        <dbReference type="SAM" id="MobiDB-lite"/>
    </source>
</evidence>
<keyword evidence="4 8" id="KW-0812">Transmembrane</keyword>
<dbReference type="Gene3D" id="1.20.1250.20">
    <property type="entry name" value="MFS general substrate transporter like domains"/>
    <property type="match status" value="1"/>
</dbReference>
<evidence type="ECO:0000256" key="2">
    <source>
        <dbReference type="ARBA" id="ARBA00022448"/>
    </source>
</evidence>
<dbReference type="GO" id="GO:0022857">
    <property type="term" value="F:transmembrane transporter activity"/>
    <property type="evidence" value="ECO:0007669"/>
    <property type="project" value="InterPro"/>
</dbReference>
<feature type="domain" description="Major facilitator superfamily (MFS) profile" evidence="9">
    <location>
        <begin position="306"/>
        <end position="499"/>
    </location>
</feature>
<dbReference type="EMBL" id="CP036402">
    <property type="protein sequence ID" value="QBI21800.1"/>
    <property type="molecule type" value="Genomic_DNA"/>
</dbReference>
<protein>
    <submittedName>
        <fullName evidence="10">MFS transporter</fullName>
    </submittedName>
</protein>
<dbReference type="Proteomes" id="UP000291469">
    <property type="component" value="Chromosome"/>
</dbReference>
<evidence type="ECO:0000256" key="4">
    <source>
        <dbReference type="ARBA" id="ARBA00022692"/>
    </source>
</evidence>
<feature type="transmembrane region" description="Helical" evidence="8">
    <location>
        <begin position="372"/>
        <end position="393"/>
    </location>
</feature>
<dbReference type="InterPro" id="IPR020846">
    <property type="entry name" value="MFS_dom"/>
</dbReference>
<feature type="transmembrane region" description="Helical" evidence="8">
    <location>
        <begin position="162"/>
        <end position="186"/>
    </location>
</feature>
<accession>A0A411YKU9</accession>
<evidence type="ECO:0000313" key="10">
    <source>
        <dbReference type="EMBL" id="QBI21800.1"/>
    </source>
</evidence>
<evidence type="ECO:0000256" key="5">
    <source>
        <dbReference type="ARBA" id="ARBA00022989"/>
    </source>
</evidence>
<dbReference type="KEGG" id="erz:ER308_21070"/>
<evidence type="ECO:0000313" key="11">
    <source>
        <dbReference type="Proteomes" id="UP000291469"/>
    </source>
</evidence>
<proteinExistence type="predicted"/>
<feature type="transmembrane region" description="Helical" evidence="8">
    <location>
        <begin position="430"/>
        <end position="448"/>
    </location>
</feature>
<sequence length="499" mass="50800">MRDPVGRAGTGRRRGARRTRRGRAPPRRARGPPRKRGRGTRTRACSLLSYGWIPNGPRDPGRVSANPILARRIGYGRRVSDAATPRSTPALLTDRTFGPWFAGNLLSNSGNWLHNVAAAVVVFNLTGSALLVGLATAAQFASLAVLAPWAGALSDRIDRRRLLLGGQAVAATSAAALATIAVTLGLEGHAGAWTVIAATGGIGVGIAFASPALNALVPALVPDEDLESGVALTSLTFNVGRALGPAAGGIILATVGASTAFAVNAFSFLALIGVLLVIRPRPLGQPEADGDRSVRAGLRYVRSEATLFALLLGVGTIGFASDPVNTLTPALAGSLGGGDGLVAFLVSAFGVGAAATALATGRLQRALGLATVARAGALLLAVGLVAAAVAPTIPVALGAYVLMGIGFLLGLTSFTALLQRRVREDLRGRVMALWAVAFLGTRPVAALVDGAAADAFGVRPAFVIPVAVALAGTIVATRVGEPTGFRAARSRRAARRAPR</sequence>
<dbReference type="PROSITE" id="PS50850">
    <property type="entry name" value="MFS"/>
    <property type="match status" value="1"/>
</dbReference>
<feature type="transmembrane region" description="Helical" evidence="8">
    <location>
        <begin position="340"/>
        <end position="360"/>
    </location>
</feature>
<organism evidence="10 11">
    <name type="scientific">Egibacter rhizosphaerae</name>
    <dbReference type="NCBI Taxonomy" id="1670831"/>
    <lineage>
        <taxon>Bacteria</taxon>
        <taxon>Bacillati</taxon>
        <taxon>Actinomycetota</taxon>
        <taxon>Nitriliruptoria</taxon>
        <taxon>Egibacterales</taxon>
        <taxon>Egibacteraceae</taxon>
        <taxon>Egibacter</taxon>
    </lineage>
</organism>
<evidence type="ECO:0000256" key="8">
    <source>
        <dbReference type="SAM" id="Phobius"/>
    </source>
</evidence>
<dbReference type="OrthoDB" id="9775268at2"/>
<keyword evidence="6 8" id="KW-0472">Membrane</keyword>
<dbReference type="GO" id="GO:0005886">
    <property type="term" value="C:plasma membrane"/>
    <property type="evidence" value="ECO:0007669"/>
    <property type="project" value="UniProtKB-SubCell"/>
</dbReference>
<evidence type="ECO:0000256" key="1">
    <source>
        <dbReference type="ARBA" id="ARBA00004651"/>
    </source>
</evidence>
<feature type="transmembrane region" description="Helical" evidence="8">
    <location>
        <begin position="399"/>
        <end position="418"/>
    </location>
</feature>
<comment type="subcellular location">
    <subcellularLocation>
        <location evidence="1">Cell membrane</location>
        <topology evidence="1">Multi-pass membrane protein</topology>
    </subcellularLocation>
</comment>
<feature type="region of interest" description="Disordered" evidence="7">
    <location>
        <begin position="1"/>
        <end position="41"/>
    </location>
</feature>
<dbReference type="CDD" id="cd06173">
    <property type="entry name" value="MFS_MefA_like"/>
    <property type="match status" value="1"/>
</dbReference>
<dbReference type="InterPro" id="IPR010290">
    <property type="entry name" value="TM_effector"/>
</dbReference>
<keyword evidence="3" id="KW-1003">Cell membrane</keyword>
<dbReference type="SUPFAM" id="SSF103473">
    <property type="entry name" value="MFS general substrate transporter"/>
    <property type="match status" value="1"/>
</dbReference>
<keyword evidence="11" id="KW-1185">Reference proteome</keyword>
<feature type="transmembrane region" description="Helical" evidence="8">
    <location>
        <begin position="259"/>
        <end position="278"/>
    </location>
</feature>